<dbReference type="InterPro" id="IPR036864">
    <property type="entry name" value="Zn2-C6_fun-type_DNA-bd_sf"/>
</dbReference>
<dbReference type="EMBL" id="LFIV01000048">
    <property type="protein sequence ID" value="KZL73098.1"/>
    <property type="molecule type" value="Genomic_DNA"/>
</dbReference>
<evidence type="ECO:0000256" key="1">
    <source>
        <dbReference type="ARBA" id="ARBA00023242"/>
    </source>
</evidence>
<reference evidence="3 4" key="1">
    <citation type="submission" date="2015-06" db="EMBL/GenBank/DDBJ databases">
        <title>Survival trade-offs in plant roots during colonization by closely related pathogenic and mutualistic fungi.</title>
        <authorList>
            <person name="Hacquard S."/>
            <person name="Kracher B."/>
            <person name="Hiruma K."/>
            <person name="Weinman A."/>
            <person name="Muench P."/>
            <person name="Garrido Oter R."/>
            <person name="Ver Loren van Themaat E."/>
            <person name="Dallerey J.-F."/>
            <person name="Damm U."/>
            <person name="Henrissat B."/>
            <person name="Lespinet O."/>
            <person name="Thon M."/>
            <person name="Kemen E."/>
            <person name="McHardy A.C."/>
            <person name="Schulze-Lefert P."/>
            <person name="O'Connell R.J."/>
        </authorList>
    </citation>
    <scope>NUCLEOTIDE SEQUENCE [LARGE SCALE GENOMIC DNA]</scope>
    <source>
        <strain evidence="3 4">0861</strain>
    </source>
</reference>
<dbReference type="PANTHER" id="PTHR47657:SF13">
    <property type="entry name" value="ZN(2)-C6 FUNGAL-TYPE DOMAIN-CONTAINING PROTEIN-RELATED"/>
    <property type="match status" value="1"/>
</dbReference>
<dbReference type="SUPFAM" id="SSF57701">
    <property type="entry name" value="Zn2/Cys6 DNA-binding domain"/>
    <property type="match status" value="1"/>
</dbReference>
<dbReference type="InterPro" id="IPR052400">
    <property type="entry name" value="Zn2-C6_fungal_TF"/>
</dbReference>
<dbReference type="SMART" id="SM00066">
    <property type="entry name" value="GAL4"/>
    <property type="match status" value="1"/>
</dbReference>
<dbReference type="PROSITE" id="PS50048">
    <property type="entry name" value="ZN2_CY6_FUNGAL_2"/>
    <property type="match status" value="1"/>
</dbReference>
<dbReference type="Pfam" id="PF00172">
    <property type="entry name" value="Zn_clus"/>
    <property type="match status" value="1"/>
</dbReference>
<evidence type="ECO:0000313" key="4">
    <source>
        <dbReference type="Proteomes" id="UP000076552"/>
    </source>
</evidence>
<dbReference type="AlphaFoldDB" id="A0A166U8M7"/>
<feature type="domain" description="Zn(2)-C6 fungal-type" evidence="2">
    <location>
        <begin position="20"/>
        <end position="50"/>
    </location>
</feature>
<name>A0A166U8M7_9PEZI</name>
<evidence type="ECO:0000313" key="3">
    <source>
        <dbReference type="EMBL" id="KZL73098.1"/>
    </source>
</evidence>
<dbReference type="Gene3D" id="4.10.240.10">
    <property type="entry name" value="Zn(2)-C6 fungal-type DNA-binding domain"/>
    <property type="match status" value="1"/>
</dbReference>
<sequence length="473" mass="53047">MSSSESEKKHRRSHRKSRLGCQQCKKRKIKCDEARPSCLNCVRRDADCSFALESVDAGTGSGTCCCHSIKCQSNTTGTAHTSSGTDCQRSQIRPYGMPVELRGLLEQQSKKLDVMYERLTLMEGMMAQLTPLRPLQPSLNYTDAGLLVHFFTRTVHTIAGDEDREFWLERLPNISACHTHVLHLMLAFAALHKCRTHPEQCSRLFELAEHHQTIGTEGVTGYLKNINDENYEMVYASAILVGLTNLASGPQPGEYIAFSDHENPSLISLIRGVRSIKNCREPASAPERPPARCWSINGLDVSALGFEVDCHYGKHLQCLRHLIKTIPDAECREGYVAAMDDLEQFFVRMNGPNPARPDGSPEPDAAHLRSPLGWLYRVPNSFLDKIKDREPLSLAILACFVVVLKVLEEGWPADGWPEHMMSGVWKHVQPKHRLLIQWPMNTLAWQPAEGLVSTMCYSQMPCQGERDVSQPAS</sequence>
<keyword evidence="1" id="KW-0539">Nucleus</keyword>
<dbReference type="PANTHER" id="PTHR47657">
    <property type="entry name" value="STEROL REGULATORY ELEMENT-BINDING PROTEIN ECM22"/>
    <property type="match status" value="1"/>
</dbReference>
<comment type="caution">
    <text evidence="3">The sequence shown here is derived from an EMBL/GenBank/DDBJ whole genome shotgun (WGS) entry which is preliminary data.</text>
</comment>
<protein>
    <submittedName>
        <fullName evidence="3">C6 finger domain protein</fullName>
    </submittedName>
</protein>
<evidence type="ECO:0000259" key="2">
    <source>
        <dbReference type="PROSITE" id="PS50048"/>
    </source>
</evidence>
<gene>
    <name evidence="3" type="ORF">CT0861_12819</name>
</gene>
<organism evidence="3 4">
    <name type="scientific">Colletotrichum tofieldiae</name>
    <dbReference type="NCBI Taxonomy" id="708197"/>
    <lineage>
        <taxon>Eukaryota</taxon>
        <taxon>Fungi</taxon>
        <taxon>Dikarya</taxon>
        <taxon>Ascomycota</taxon>
        <taxon>Pezizomycotina</taxon>
        <taxon>Sordariomycetes</taxon>
        <taxon>Hypocreomycetidae</taxon>
        <taxon>Glomerellales</taxon>
        <taxon>Glomerellaceae</taxon>
        <taxon>Colletotrichum</taxon>
        <taxon>Colletotrichum spaethianum species complex</taxon>
    </lineage>
</organism>
<dbReference type="Proteomes" id="UP000076552">
    <property type="component" value="Unassembled WGS sequence"/>
</dbReference>
<dbReference type="InterPro" id="IPR001138">
    <property type="entry name" value="Zn2Cys6_DnaBD"/>
</dbReference>
<accession>A0A166U8M7</accession>
<dbReference type="GO" id="GO:0000981">
    <property type="term" value="F:DNA-binding transcription factor activity, RNA polymerase II-specific"/>
    <property type="evidence" value="ECO:0007669"/>
    <property type="project" value="InterPro"/>
</dbReference>
<dbReference type="STRING" id="708197.A0A166U8M7"/>
<proteinExistence type="predicted"/>
<dbReference type="PROSITE" id="PS00463">
    <property type="entry name" value="ZN2_CY6_FUNGAL_1"/>
    <property type="match status" value="1"/>
</dbReference>
<keyword evidence="4" id="KW-1185">Reference proteome</keyword>
<dbReference type="GO" id="GO:0008270">
    <property type="term" value="F:zinc ion binding"/>
    <property type="evidence" value="ECO:0007669"/>
    <property type="project" value="InterPro"/>
</dbReference>
<dbReference type="CDD" id="cd00067">
    <property type="entry name" value="GAL4"/>
    <property type="match status" value="1"/>
</dbReference>